<proteinExistence type="predicted"/>
<keyword evidence="4" id="KW-1185">Reference proteome</keyword>
<gene>
    <name evidence="3" type="ORF">Pcinc_015560</name>
    <name evidence="2" type="ORF">Pcinc_020105</name>
</gene>
<feature type="region of interest" description="Disordered" evidence="1">
    <location>
        <begin position="1"/>
        <end position="107"/>
    </location>
</feature>
<evidence type="ECO:0000256" key="1">
    <source>
        <dbReference type="SAM" id="MobiDB-lite"/>
    </source>
</evidence>
<sequence>MDWRSGDECIDGRPVGSASRGKSLPSGNGKYGDNFYLRIPCTTETPLCSQPGGRGKGVGESEVQPPNASLVSTVSPTTPSQPEPVHHQSTPKGSPTLARDTHSLTST</sequence>
<feature type="compositionally biased region" description="Basic and acidic residues" evidence="1">
    <location>
        <begin position="1"/>
        <end position="11"/>
    </location>
</feature>
<feature type="compositionally biased region" description="Low complexity" evidence="1">
    <location>
        <begin position="71"/>
        <end position="80"/>
    </location>
</feature>
<evidence type="ECO:0000313" key="4">
    <source>
        <dbReference type="Proteomes" id="UP001286313"/>
    </source>
</evidence>
<organism evidence="3 4">
    <name type="scientific">Petrolisthes cinctipes</name>
    <name type="common">Flat porcelain crab</name>
    <dbReference type="NCBI Taxonomy" id="88211"/>
    <lineage>
        <taxon>Eukaryota</taxon>
        <taxon>Metazoa</taxon>
        <taxon>Ecdysozoa</taxon>
        <taxon>Arthropoda</taxon>
        <taxon>Crustacea</taxon>
        <taxon>Multicrustacea</taxon>
        <taxon>Malacostraca</taxon>
        <taxon>Eumalacostraca</taxon>
        <taxon>Eucarida</taxon>
        <taxon>Decapoda</taxon>
        <taxon>Pleocyemata</taxon>
        <taxon>Anomura</taxon>
        <taxon>Galatheoidea</taxon>
        <taxon>Porcellanidae</taxon>
        <taxon>Petrolisthes</taxon>
    </lineage>
</organism>
<dbReference type="EMBL" id="JAWQEG010001378">
    <property type="protein sequence ID" value="KAK3879917.1"/>
    <property type="molecule type" value="Genomic_DNA"/>
</dbReference>
<dbReference type="Proteomes" id="UP001286313">
    <property type="component" value="Unassembled WGS sequence"/>
</dbReference>
<protein>
    <submittedName>
        <fullName evidence="3">Uncharacterized protein</fullName>
    </submittedName>
</protein>
<comment type="caution">
    <text evidence="3">The sequence shown here is derived from an EMBL/GenBank/DDBJ whole genome shotgun (WGS) entry which is preliminary data.</text>
</comment>
<evidence type="ECO:0000313" key="2">
    <source>
        <dbReference type="EMBL" id="KAK3875010.1"/>
    </source>
</evidence>
<dbReference type="EMBL" id="JAWQEG010002023">
    <property type="protein sequence ID" value="KAK3875010.1"/>
    <property type="molecule type" value="Genomic_DNA"/>
</dbReference>
<dbReference type="AlphaFoldDB" id="A0AAE1FVH5"/>
<reference evidence="3" key="1">
    <citation type="submission" date="2023-10" db="EMBL/GenBank/DDBJ databases">
        <title>Genome assemblies of two species of porcelain crab, Petrolisthes cinctipes and Petrolisthes manimaculis (Anomura: Porcellanidae).</title>
        <authorList>
            <person name="Angst P."/>
        </authorList>
    </citation>
    <scope>NUCLEOTIDE SEQUENCE</scope>
    <source>
        <strain evidence="3">PB745_01</strain>
        <tissue evidence="3">Gill</tissue>
    </source>
</reference>
<evidence type="ECO:0000313" key="3">
    <source>
        <dbReference type="EMBL" id="KAK3879917.1"/>
    </source>
</evidence>
<name>A0AAE1FVH5_PETCI</name>
<accession>A0AAE1FVH5</accession>